<evidence type="ECO:0000313" key="4">
    <source>
        <dbReference type="Proteomes" id="UP000198853"/>
    </source>
</evidence>
<dbReference type="Proteomes" id="UP000198853">
    <property type="component" value="Unassembled WGS sequence"/>
</dbReference>
<keyword evidence="2" id="KW-0472">Membrane</keyword>
<sequence>MKNKQELHEAIAEKTEQMDDPNFTSGPPLNKKDGIAIVVIALICVIGLVWGFLI</sequence>
<evidence type="ECO:0000256" key="2">
    <source>
        <dbReference type="SAM" id="Phobius"/>
    </source>
</evidence>
<gene>
    <name evidence="3" type="ORF">SAMN04488123_12713</name>
</gene>
<keyword evidence="4" id="KW-1185">Reference proteome</keyword>
<proteinExistence type="predicted"/>
<dbReference type="EMBL" id="FNEN01000027">
    <property type="protein sequence ID" value="SDJ27933.1"/>
    <property type="molecule type" value="Genomic_DNA"/>
</dbReference>
<accession>A0A1G8SFJ8</accession>
<organism evidence="3 4">
    <name type="scientific">Natribacillus halophilus</name>
    <dbReference type="NCBI Taxonomy" id="549003"/>
    <lineage>
        <taxon>Bacteria</taxon>
        <taxon>Bacillati</taxon>
        <taxon>Bacillota</taxon>
        <taxon>Bacilli</taxon>
        <taxon>Bacillales</taxon>
        <taxon>Bacillaceae</taxon>
        <taxon>Natribacillus</taxon>
    </lineage>
</organism>
<protein>
    <submittedName>
        <fullName evidence="3">Uncharacterized protein</fullName>
    </submittedName>
</protein>
<feature type="transmembrane region" description="Helical" evidence="2">
    <location>
        <begin position="34"/>
        <end position="53"/>
    </location>
</feature>
<dbReference type="AlphaFoldDB" id="A0A1G8SFJ8"/>
<evidence type="ECO:0000313" key="3">
    <source>
        <dbReference type="EMBL" id="SDJ27933.1"/>
    </source>
</evidence>
<keyword evidence="2" id="KW-1133">Transmembrane helix</keyword>
<dbReference type="RefSeq" id="WP_176764816.1">
    <property type="nucleotide sequence ID" value="NZ_FNEN01000027.1"/>
</dbReference>
<name>A0A1G8SFJ8_9BACI</name>
<feature type="region of interest" description="Disordered" evidence="1">
    <location>
        <begin position="1"/>
        <end position="26"/>
    </location>
</feature>
<keyword evidence="2" id="KW-0812">Transmembrane</keyword>
<feature type="compositionally biased region" description="Basic and acidic residues" evidence="1">
    <location>
        <begin position="1"/>
        <end position="17"/>
    </location>
</feature>
<evidence type="ECO:0000256" key="1">
    <source>
        <dbReference type="SAM" id="MobiDB-lite"/>
    </source>
</evidence>
<reference evidence="3 4" key="1">
    <citation type="submission" date="2016-10" db="EMBL/GenBank/DDBJ databases">
        <authorList>
            <person name="de Groot N.N."/>
        </authorList>
    </citation>
    <scope>NUCLEOTIDE SEQUENCE [LARGE SCALE GENOMIC DNA]</scope>
    <source>
        <strain evidence="3 4">DSM 21771</strain>
    </source>
</reference>